<feature type="compositionally biased region" description="Basic and acidic residues" evidence="1">
    <location>
        <begin position="14"/>
        <end position="28"/>
    </location>
</feature>
<name>E2ARI8_CAMFO</name>
<protein>
    <submittedName>
        <fullName evidence="2">Uncharacterized protein</fullName>
    </submittedName>
</protein>
<reference evidence="2 3" key="1">
    <citation type="journal article" date="2010" name="Science">
        <title>Genomic comparison of the ants Camponotus floridanus and Harpegnathos saltator.</title>
        <authorList>
            <person name="Bonasio R."/>
            <person name="Zhang G."/>
            <person name="Ye C."/>
            <person name="Mutti N.S."/>
            <person name="Fang X."/>
            <person name="Qin N."/>
            <person name="Donahue G."/>
            <person name="Yang P."/>
            <person name="Li Q."/>
            <person name="Li C."/>
            <person name="Zhang P."/>
            <person name="Huang Z."/>
            <person name="Berger S.L."/>
            <person name="Reinberg D."/>
            <person name="Wang J."/>
            <person name="Liebig J."/>
        </authorList>
    </citation>
    <scope>NUCLEOTIDE SEQUENCE [LARGE SCALE GENOMIC DNA]</scope>
    <source>
        <strain evidence="3">C129</strain>
    </source>
</reference>
<feature type="compositionally biased region" description="Low complexity" evidence="1">
    <location>
        <begin position="252"/>
        <end position="264"/>
    </location>
</feature>
<organism evidence="3">
    <name type="scientific">Camponotus floridanus</name>
    <name type="common">Florida carpenter ant</name>
    <dbReference type="NCBI Taxonomy" id="104421"/>
    <lineage>
        <taxon>Eukaryota</taxon>
        <taxon>Metazoa</taxon>
        <taxon>Ecdysozoa</taxon>
        <taxon>Arthropoda</taxon>
        <taxon>Hexapoda</taxon>
        <taxon>Insecta</taxon>
        <taxon>Pterygota</taxon>
        <taxon>Neoptera</taxon>
        <taxon>Endopterygota</taxon>
        <taxon>Hymenoptera</taxon>
        <taxon>Apocrita</taxon>
        <taxon>Aculeata</taxon>
        <taxon>Formicoidea</taxon>
        <taxon>Formicidae</taxon>
        <taxon>Formicinae</taxon>
        <taxon>Camponotus</taxon>
    </lineage>
</organism>
<sequence>MGRKIASLRSYRSKTSDEERAKGEKKMKYKENETKIKFPIKSQSLAGTFGATLYTRSRESGIEIGSMRYTIRVQIRCCGPESNPPTILAGFVLGASQLPPVNAFMTLERARQDKRTRNVRQILNIFFAREAQNLSYTDHDRHFKETPNERERTDIHPQLNPVTPKALDHIIHSDTLIAGEKCPYVQNLLKMTDSWGGEGGPKKRRGEKRGGRGKKAIRLTETKLPEVSTADFLADPEVRADHEHVGRRGDAVPGRVDVRPGGVPASPRGPLRVERDLLLALGVARPELLIPAVVAPFLHLVTAVVIHGCGREIYISRAV</sequence>
<gene>
    <name evidence="2" type="ORF">EAG_13027</name>
</gene>
<proteinExistence type="predicted"/>
<dbReference type="EMBL" id="GL442076">
    <property type="protein sequence ID" value="EFN63954.1"/>
    <property type="molecule type" value="Genomic_DNA"/>
</dbReference>
<keyword evidence="3" id="KW-1185">Reference proteome</keyword>
<evidence type="ECO:0000313" key="3">
    <source>
        <dbReference type="Proteomes" id="UP000000311"/>
    </source>
</evidence>
<evidence type="ECO:0000313" key="2">
    <source>
        <dbReference type="EMBL" id="EFN63954.1"/>
    </source>
</evidence>
<dbReference type="InParanoid" id="E2ARI8"/>
<feature type="region of interest" description="Disordered" evidence="1">
    <location>
        <begin position="1"/>
        <end position="28"/>
    </location>
</feature>
<dbReference type="Proteomes" id="UP000000311">
    <property type="component" value="Unassembled WGS sequence"/>
</dbReference>
<accession>E2ARI8</accession>
<evidence type="ECO:0000256" key="1">
    <source>
        <dbReference type="SAM" id="MobiDB-lite"/>
    </source>
</evidence>
<feature type="region of interest" description="Disordered" evidence="1">
    <location>
        <begin position="242"/>
        <end position="267"/>
    </location>
</feature>
<dbReference type="AlphaFoldDB" id="E2ARI8"/>
<feature type="compositionally biased region" description="Basic residues" evidence="1">
    <location>
        <begin position="202"/>
        <end position="214"/>
    </location>
</feature>
<feature type="region of interest" description="Disordered" evidence="1">
    <location>
        <begin position="195"/>
        <end position="214"/>
    </location>
</feature>